<dbReference type="InterPro" id="IPR043502">
    <property type="entry name" value="DNA/RNA_pol_sf"/>
</dbReference>
<dbReference type="Proteomes" id="UP001594351">
    <property type="component" value="Unassembled WGS sequence"/>
</dbReference>
<evidence type="ECO:0000313" key="2">
    <source>
        <dbReference type="EMBL" id="MFC1850760.1"/>
    </source>
</evidence>
<keyword evidence="2" id="KW-0548">Nucleotidyltransferase</keyword>
<accession>A0ABV6YX28</accession>
<dbReference type="GO" id="GO:0003964">
    <property type="term" value="F:RNA-directed DNA polymerase activity"/>
    <property type="evidence" value="ECO:0007669"/>
    <property type="project" value="UniProtKB-KW"/>
</dbReference>
<keyword evidence="3" id="KW-1185">Reference proteome</keyword>
<dbReference type="PANTHER" id="PTHR34047:SF8">
    <property type="entry name" value="PROTEIN YKFC"/>
    <property type="match status" value="1"/>
</dbReference>
<dbReference type="InterPro" id="IPR051083">
    <property type="entry name" value="GrpII_Intron_Splice-Mob/Def"/>
</dbReference>
<evidence type="ECO:0000313" key="3">
    <source>
        <dbReference type="Proteomes" id="UP001594351"/>
    </source>
</evidence>
<organism evidence="2 3">
    <name type="scientific">candidate division CSSED10-310 bacterium</name>
    <dbReference type="NCBI Taxonomy" id="2855610"/>
    <lineage>
        <taxon>Bacteria</taxon>
        <taxon>Bacteria division CSSED10-310</taxon>
    </lineage>
</organism>
<dbReference type="InterPro" id="IPR000477">
    <property type="entry name" value="RT_dom"/>
</dbReference>
<dbReference type="EMBL" id="JBHPBY010000122">
    <property type="protein sequence ID" value="MFC1850760.1"/>
    <property type="molecule type" value="Genomic_DNA"/>
</dbReference>
<reference evidence="2 3" key="1">
    <citation type="submission" date="2024-09" db="EMBL/GenBank/DDBJ databases">
        <title>Laminarin stimulates single cell rates of sulfate reduction while oxygen inhibits transcriptomic activity in coastal marine sediment.</title>
        <authorList>
            <person name="Lindsay M."/>
            <person name="Orcutt B."/>
            <person name="Emerson D."/>
            <person name="Stepanauskas R."/>
            <person name="D'Angelo T."/>
        </authorList>
    </citation>
    <scope>NUCLEOTIDE SEQUENCE [LARGE SCALE GENOMIC DNA]</scope>
    <source>
        <strain evidence="2">SAG AM-311-K15</strain>
    </source>
</reference>
<evidence type="ECO:0000259" key="1">
    <source>
        <dbReference type="Pfam" id="PF00078"/>
    </source>
</evidence>
<keyword evidence="2" id="KW-0695">RNA-directed DNA polymerase</keyword>
<dbReference type="CDD" id="cd01651">
    <property type="entry name" value="RT_G2_intron"/>
    <property type="match status" value="1"/>
</dbReference>
<name>A0ABV6YX28_UNCC1</name>
<protein>
    <submittedName>
        <fullName evidence="2">Reverse transcriptase domain-containing protein</fullName>
    </submittedName>
</protein>
<keyword evidence="2" id="KW-0808">Transferase</keyword>
<gene>
    <name evidence="2" type="ORF">ACFL27_11255</name>
</gene>
<proteinExistence type="predicted"/>
<dbReference type="Pfam" id="PF00078">
    <property type="entry name" value="RVT_1"/>
    <property type="match status" value="1"/>
</dbReference>
<dbReference type="SUPFAM" id="SSF56672">
    <property type="entry name" value="DNA/RNA polymerases"/>
    <property type="match status" value="1"/>
</dbReference>
<sequence length="136" mass="15836">MFDQDNRIRQGSYKAPPVRRCHIPKGKAKTRPIGIPTFEDKLLQRAVCMILTAIYEHDFLGCSHGFRPKRSPHTALEALRSILMNQGGGWIYEVDLRSYFDTINHKHLRSFLDQRVRDGILRKLIHKWLIGSRLLS</sequence>
<feature type="domain" description="Reverse transcriptase" evidence="1">
    <location>
        <begin position="23"/>
        <end position="115"/>
    </location>
</feature>
<comment type="caution">
    <text evidence="2">The sequence shown here is derived from an EMBL/GenBank/DDBJ whole genome shotgun (WGS) entry which is preliminary data.</text>
</comment>
<dbReference type="PANTHER" id="PTHR34047">
    <property type="entry name" value="NUCLEAR INTRON MATURASE 1, MITOCHONDRIAL-RELATED"/>
    <property type="match status" value="1"/>
</dbReference>